<name>A0ABP0NCG0_9DINO</name>
<gene>
    <name evidence="6" type="ORF">CCMP2556_LOCUS30234</name>
</gene>
<evidence type="ECO:0000256" key="5">
    <source>
        <dbReference type="ARBA" id="ARBA00022840"/>
    </source>
</evidence>
<keyword evidence="2" id="KW-0963">Cytoplasm</keyword>
<evidence type="ECO:0000256" key="3">
    <source>
        <dbReference type="ARBA" id="ARBA00022598"/>
    </source>
</evidence>
<evidence type="ECO:0000313" key="6">
    <source>
        <dbReference type="EMBL" id="CAK9061485.1"/>
    </source>
</evidence>
<evidence type="ECO:0000256" key="4">
    <source>
        <dbReference type="ARBA" id="ARBA00022741"/>
    </source>
</evidence>
<keyword evidence="7" id="KW-1185">Reference proteome</keyword>
<dbReference type="PANTHER" id="PTHR45870">
    <property type="entry name" value="TUBULIN MONOGLYCYLASE TTLL3"/>
    <property type="match status" value="1"/>
</dbReference>
<evidence type="ECO:0000256" key="1">
    <source>
        <dbReference type="ARBA" id="ARBA00004496"/>
    </source>
</evidence>
<keyword evidence="3" id="KW-0436">Ligase</keyword>
<sequence length="246" mass="28016">MLTSRALHAFPEPRGEAIGLSVEMEPQMPKAQIRVDELVDTAVIFIMVLTAAEQVLRSPVLAASQNQFLSRSMRSECPVCQEDPKPQSGDSHPLQQRYLDGPQNIWALKEPCVQKGKGVTILSGLAPLLEDYEQHRATGQGRDCVAQKYIERPLLVNQPHGPAKCDLRDWNPLTVFVHPEVYFRIATRPFQFDSMEPNAHKTNCRDTENRVPMKVLFESVGHGAAERWKTRTWPRLMFLQRNTEYI</sequence>
<dbReference type="InterPro" id="IPR004344">
    <property type="entry name" value="TTL/TTLL_fam"/>
</dbReference>
<dbReference type="Proteomes" id="UP001642484">
    <property type="component" value="Unassembled WGS sequence"/>
</dbReference>
<keyword evidence="4" id="KW-0547">Nucleotide-binding</keyword>
<dbReference type="Gene3D" id="3.30.470.20">
    <property type="entry name" value="ATP-grasp fold, B domain"/>
    <property type="match status" value="1"/>
</dbReference>
<evidence type="ECO:0000256" key="2">
    <source>
        <dbReference type="ARBA" id="ARBA00022490"/>
    </source>
</evidence>
<reference evidence="6 7" key="1">
    <citation type="submission" date="2024-02" db="EMBL/GenBank/DDBJ databases">
        <authorList>
            <person name="Chen Y."/>
            <person name="Shah S."/>
            <person name="Dougan E. K."/>
            <person name="Thang M."/>
            <person name="Chan C."/>
        </authorList>
    </citation>
    <scope>NUCLEOTIDE SEQUENCE [LARGE SCALE GENOMIC DNA]</scope>
</reference>
<dbReference type="InterPro" id="IPR051437">
    <property type="entry name" value="TTLL_monoglycylase"/>
</dbReference>
<evidence type="ECO:0000313" key="7">
    <source>
        <dbReference type="Proteomes" id="UP001642484"/>
    </source>
</evidence>
<dbReference type="EMBL" id="CAXAMN010021618">
    <property type="protein sequence ID" value="CAK9061485.1"/>
    <property type="molecule type" value="Genomic_DNA"/>
</dbReference>
<keyword evidence="5" id="KW-0067">ATP-binding</keyword>
<accession>A0ABP0NCG0</accession>
<comment type="subcellular location">
    <subcellularLocation>
        <location evidence="1">Cytoplasm</location>
    </subcellularLocation>
</comment>
<dbReference type="Pfam" id="PF03133">
    <property type="entry name" value="TTL"/>
    <property type="match status" value="1"/>
</dbReference>
<protein>
    <submittedName>
        <fullName evidence="6">Uncharacterized protein</fullName>
    </submittedName>
</protein>
<comment type="caution">
    <text evidence="6">The sequence shown here is derived from an EMBL/GenBank/DDBJ whole genome shotgun (WGS) entry which is preliminary data.</text>
</comment>
<proteinExistence type="predicted"/>
<organism evidence="6 7">
    <name type="scientific">Durusdinium trenchii</name>
    <dbReference type="NCBI Taxonomy" id="1381693"/>
    <lineage>
        <taxon>Eukaryota</taxon>
        <taxon>Sar</taxon>
        <taxon>Alveolata</taxon>
        <taxon>Dinophyceae</taxon>
        <taxon>Suessiales</taxon>
        <taxon>Symbiodiniaceae</taxon>
        <taxon>Durusdinium</taxon>
    </lineage>
</organism>
<dbReference type="PANTHER" id="PTHR45870:SF2">
    <property type="entry name" value="TUBULIN MONOGLYCYLASE TTLL3"/>
    <property type="match status" value="1"/>
</dbReference>